<protein>
    <recommendedName>
        <fullName evidence="4">Outer membrane protein with beta-barrel domain</fullName>
    </recommendedName>
</protein>
<feature type="signal peptide" evidence="1">
    <location>
        <begin position="1"/>
        <end position="36"/>
    </location>
</feature>
<keyword evidence="1" id="KW-0732">Signal</keyword>
<evidence type="ECO:0000256" key="1">
    <source>
        <dbReference type="SAM" id="SignalP"/>
    </source>
</evidence>
<comment type="caution">
    <text evidence="2">The sequence shown here is derived from an EMBL/GenBank/DDBJ whole genome shotgun (WGS) entry which is preliminary data.</text>
</comment>
<accession>A0A2P8CSR6</accession>
<sequence>MSSFTFLTSRAQRFIPLLTACLVLLCAGVCPSPVWAQATPPSDTTVATPAPDTAATKKLPKLPYVHQFRLGFDLGRVAFNLMYPSRQGYEIQADYAMRGKLYAAAEGGFGRGRIDYDNLKYTTSSYFVRIGIDQSVLDRLGAYDFDMAFIGVRYGIGMGQLSEATYLVPSLFGPPAEGSVPGKNYTVHWGEIVGGIKVEVGKGIFVGWNFRGRFMFNAGTFKELAPNYIAGYGKGDKSTVFDFNLYLSYAIRWNKQKSSL</sequence>
<reference evidence="2 3" key="1">
    <citation type="submission" date="2018-03" db="EMBL/GenBank/DDBJ databases">
        <title>Genomic Encyclopedia of Type Strains, Phase III (KMG-III): the genomes of soil and plant-associated and newly described type strains.</title>
        <authorList>
            <person name="Whitman W."/>
        </authorList>
    </citation>
    <scope>NUCLEOTIDE SEQUENCE [LARGE SCALE GENOMIC DNA]</scope>
    <source>
        <strain evidence="2 3">CGMCC 1.12700</strain>
    </source>
</reference>
<gene>
    <name evidence="2" type="ORF">B0I18_11642</name>
</gene>
<keyword evidence="3" id="KW-1185">Reference proteome</keyword>
<evidence type="ECO:0000313" key="3">
    <source>
        <dbReference type="Proteomes" id="UP000240572"/>
    </source>
</evidence>
<organism evidence="2 3">
    <name type="scientific">Taibaiella chishuiensis</name>
    <dbReference type="NCBI Taxonomy" id="1434707"/>
    <lineage>
        <taxon>Bacteria</taxon>
        <taxon>Pseudomonadati</taxon>
        <taxon>Bacteroidota</taxon>
        <taxon>Chitinophagia</taxon>
        <taxon>Chitinophagales</taxon>
        <taxon>Chitinophagaceae</taxon>
        <taxon>Taibaiella</taxon>
    </lineage>
</organism>
<name>A0A2P8CSR6_9BACT</name>
<evidence type="ECO:0000313" key="2">
    <source>
        <dbReference type="EMBL" id="PSK88011.1"/>
    </source>
</evidence>
<dbReference type="EMBL" id="PYGD01000016">
    <property type="protein sequence ID" value="PSK88011.1"/>
    <property type="molecule type" value="Genomic_DNA"/>
</dbReference>
<proteinExistence type="predicted"/>
<dbReference type="Proteomes" id="UP000240572">
    <property type="component" value="Unassembled WGS sequence"/>
</dbReference>
<dbReference type="Pfam" id="PF19515">
    <property type="entry name" value="DUF6048"/>
    <property type="match status" value="1"/>
</dbReference>
<dbReference type="AlphaFoldDB" id="A0A2P8CSR6"/>
<dbReference type="InterPro" id="IPR046111">
    <property type="entry name" value="DUF6048"/>
</dbReference>
<evidence type="ECO:0008006" key="4">
    <source>
        <dbReference type="Google" id="ProtNLM"/>
    </source>
</evidence>
<feature type="chain" id="PRO_5015189516" description="Outer membrane protein with beta-barrel domain" evidence="1">
    <location>
        <begin position="37"/>
        <end position="260"/>
    </location>
</feature>